<feature type="region of interest" description="Disordered" evidence="1">
    <location>
        <begin position="305"/>
        <end position="345"/>
    </location>
</feature>
<name>A0AAV4VZH1_CAEEX</name>
<accession>A0AAV4VZH1</accession>
<dbReference type="SUPFAM" id="SSF46785">
    <property type="entry name" value="Winged helix' DNA-binding domain"/>
    <property type="match status" value="1"/>
</dbReference>
<gene>
    <name evidence="3" type="primary">X975_19241</name>
    <name evidence="3" type="ORF">CEXT_528861</name>
</gene>
<dbReference type="Pfam" id="PF00605">
    <property type="entry name" value="IRF"/>
    <property type="match status" value="1"/>
</dbReference>
<dbReference type="PROSITE" id="PS51507">
    <property type="entry name" value="IRF_2"/>
    <property type="match status" value="1"/>
</dbReference>
<dbReference type="InterPro" id="IPR036388">
    <property type="entry name" value="WH-like_DNA-bd_sf"/>
</dbReference>
<dbReference type="Proteomes" id="UP001054945">
    <property type="component" value="Unassembled WGS sequence"/>
</dbReference>
<feature type="domain" description="IRF tryptophan pentad repeat" evidence="2">
    <location>
        <begin position="6"/>
        <end position="108"/>
    </location>
</feature>
<evidence type="ECO:0000313" key="3">
    <source>
        <dbReference type="EMBL" id="GIY75732.1"/>
    </source>
</evidence>
<dbReference type="EMBL" id="BPLR01015382">
    <property type="protein sequence ID" value="GIY75732.1"/>
    <property type="molecule type" value="Genomic_DNA"/>
</dbReference>
<evidence type="ECO:0000256" key="1">
    <source>
        <dbReference type="SAM" id="MobiDB-lite"/>
    </source>
</evidence>
<feature type="compositionally biased region" description="Polar residues" evidence="1">
    <location>
        <begin position="336"/>
        <end position="345"/>
    </location>
</feature>
<protein>
    <submittedName>
        <fullName evidence="3">IRF tryptophan pentad repeat domain-containing protein</fullName>
    </submittedName>
</protein>
<dbReference type="AlphaFoldDB" id="A0AAV4VZH1"/>
<feature type="compositionally biased region" description="Low complexity" evidence="1">
    <location>
        <begin position="313"/>
        <end position="326"/>
    </location>
</feature>
<keyword evidence="4" id="KW-1185">Reference proteome</keyword>
<evidence type="ECO:0000259" key="2">
    <source>
        <dbReference type="PROSITE" id="PS51507"/>
    </source>
</evidence>
<dbReference type="InterPro" id="IPR001346">
    <property type="entry name" value="Interferon_reg_fact_DNA-bd_dom"/>
</dbReference>
<dbReference type="GO" id="GO:0000976">
    <property type="term" value="F:transcription cis-regulatory region binding"/>
    <property type="evidence" value="ECO:0007669"/>
    <property type="project" value="InterPro"/>
</dbReference>
<proteinExistence type="predicted"/>
<evidence type="ECO:0000313" key="4">
    <source>
        <dbReference type="Proteomes" id="UP001054945"/>
    </source>
</evidence>
<feature type="region of interest" description="Disordered" evidence="1">
    <location>
        <begin position="172"/>
        <end position="212"/>
    </location>
</feature>
<dbReference type="InterPro" id="IPR036390">
    <property type="entry name" value="WH_DNA-bd_sf"/>
</dbReference>
<dbReference type="Gene3D" id="1.10.10.10">
    <property type="entry name" value="Winged helix-like DNA-binding domain superfamily/Winged helix DNA-binding domain"/>
    <property type="match status" value="1"/>
</dbReference>
<sequence>MKKTGKRLVEDFIIPALNEKRYGEIMKWTDYSKGEFIIKWSHKNSASWKFYDTIVFQDWDKLKNRFKPHEDNYYNDAKQRFRAALYKLTTIIPLTTYTKGYKAFRIAFGAQRQAVKKQKKNNSPTAVRTSVIKRNTQCRLNFSWTNIEEEELKRSEMEYAAACEQQRNFSSNDSGIASLDRSESEECIEESVSSEGSRPISPERASSEGTVTISSTNASSIESAHNDEGQELQSKLVQLLRKKSNTQTLSTNMLMTNCERSSKSPSSRLVRDKHILCYSNQRVSLNEKVPNAIVLQKVHEPNLIFSSSTSGTGSQDRSGSISSEGSIELEEGPSSDESIQSASKNISAAESLQELQKRPINTILKENSNSQLTSCTNVVTLTCPGLVPTSHHGSPAVFLGRSYTTTDFSGFLPTGALNLSTHHNRENMVN</sequence>
<reference evidence="3 4" key="1">
    <citation type="submission" date="2021-06" db="EMBL/GenBank/DDBJ databases">
        <title>Caerostris extrusa draft genome.</title>
        <authorList>
            <person name="Kono N."/>
            <person name="Arakawa K."/>
        </authorList>
    </citation>
    <scope>NUCLEOTIDE SEQUENCE [LARGE SCALE GENOMIC DNA]</scope>
</reference>
<comment type="caution">
    <text evidence="3">The sequence shown here is derived from an EMBL/GenBank/DDBJ whole genome shotgun (WGS) entry which is preliminary data.</text>
</comment>
<organism evidence="3 4">
    <name type="scientific">Caerostris extrusa</name>
    <name type="common">Bark spider</name>
    <name type="synonym">Caerostris bankana</name>
    <dbReference type="NCBI Taxonomy" id="172846"/>
    <lineage>
        <taxon>Eukaryota</taxon>
        <taxon>Metazoa</taxon>
        <taxon>Ecdysozoa</taxon>
        <taxon>Arthropoda</taxon>
        <taxon>Chelicerata</taxon>
        <taxon>Arachnida</taxon>
        <taxon>Araneae</taxon>
        <taxon>Araneomorphae</taxon>
        <taxon>Entelegynae</taxon>
        <taxon>Araneoidea</taxon>
        <taxon>Araneidae</taxon>
        <taxon>Caerostris</taxon>
    </lineage>
</organism>